<accession>A0A3D3RGB1</accession>
<sequence length="173" mass="19397">MLFETSEGEIELADSLMVAIARNAEVTADLIVEVLKRMFPGEPPENIRLPANYLLELGAVLLIGYWEFNGILAHIEAGLPSNAEASINLSERAQKGPSEFVGDNTTPIQKQVQNYWIHNLAWDGPSLMSTEMVVGEIDEDQFLDLTAEFLWQHRQDLKILLTDKEEDDGKKTV</sequence>
<reference evidence="1 2" key="1">
    <citation type="journal article" date="2018" name="Nat. Biotechnol.">
        <title>A standardized bacterial taxonomy based on genome phylogeny substantially revises the tree of life.</title>
        <authorList>
            <person name="Parks D.H."/>
            <person name="Chuvochina M."/>
            <person name="Waite D.W."/>
            <person name="Rinke C."/>
            <person name="Skarshewski A."/>
            <person name="Chaumeil P.A."/>
            <person name="Hugenholtz P."/>
        </authorList>
    </citation>
    <scope>NUCLEOTIDE SEQUENCE [LARGE SCALE GENOMIC DNA]</scope>
    <source>
        <strain evidence="1">UBA9375</strain>
    </source>
</reference>
<protein>
    <submittedName>
        <fullName evidence="1">Uncharacterized protein</fullName>
    </submittedName>
</protein>
<gene>
    <name evidence="1" type="ORF">DIT97_30170</name>
</gene>
<proteinExistence type="predicted"/>
<dbReference type="EMBL" id="DQAY01000189">
    <property type="protein sequence ID" value="HCO27067.1"/>
    <property type="molecule type" value="Genomic_DNA"/>
</dbReference>
<evidence type="ECO:0000313" key="1">
    <source>
        <dbReference type="EMBL" id="HCO27067.1"/>
    </source>
</evidence>
<dbReference type="Proteomes" id="UP000263642">
    <property type="component" value="Unassembled WGS sequence"/>
</dbReference>
<organism evidence="1 2">
    <name type="scientific">Gimesia maris</name>
    <dbReference type="NCBI Taxonomy" id="122"/>
    <lineage>
        <taxon>Bacteria</taxon>
        <taxon>Pseudomonadati</taxon>
        <taxon>Planctomycetota</taxon>
        <taxon>Planctomycetia</taxon>
        <taxon>Planctomycetales</taxon>
        <taxon>Planctomycetaceae</taxon>
        <taxon>Gimesia</taxon>
    </lineage>
</organism>
<dbReference type="AlphaFoldDB" id="A0A3D3RGB1"/>
<evidence type="ECO:0000313" key="2">
    <source>
        <dbReference type="Proteomes" id="UP000263642"/>
    </source>
</evidence>
<comment type="caution">
    <text evidence="1">The sequence shown here is derived from an EMBL/GenBank/DDBJ whole genome shotgun (WGS) entry which is preliminary data.</text>
</comment>
<name>A0A3D3RGB1_9PLAN</name>